<organism evidence="1 2">
    <name type="scientific">Natronomonas aquatica</name>
    <dbReference type="NCBI Taxonomy" id="2841590"/>
    <lineage>
        <taxon>Archaea</taxon>
        <taxon>Methanobacteriati</taxon>
        <taxon>Methanobacteriota</taxon>
        <taxon>Stenosarchaea group</taxon>
        <taxon>Halobacteria</taxon>
        <taxon>Halobacteriales</taxon>
        <taxon>Natronomonadaceae</taxon>
        <taxon>Natronomonas</taxon>
    </lineage>
</organism>
<dbReference type="Gene3D" id="3.30.420.10">
    <property type="entry name" value="Ribonuclease H-like superfamily/Ribonuclease H"/>
    <property type="match status" value="1"/>
</dbReference>
<dbReference type="SUPFAM" id="SSF53098">
    <property type="entry name" value="Ribonuclease H-like"/>
    <property type="match status" value="1"/>
</dbReference>
<dbReference type="EMBL" id="JAHLKM010000020">
    <property type="protein sequence ID" value="MCQ4334262.1"/>
    <property type="molecule type" value="Genomic_DNA"/>
</dbReference>
<evidence type="ECO:0000313" key="2">
    <source>
        <dbReference type="Proteomes" id="UP001139494"/>
    </source>
</evidence>
<comment type="caution">
    <text evidence="1">The sequence shown here is derived from an EMBL/GenBank/DDBJ whole genome shotgun (WGS) entry which is preliminary data.</text>
</comment>
<proteinExistence type="predicted"/>
<sequence length="240" mass="26719">MGTKLTPVAFDIETSGFETDAVVTAVGFALPLGCRVMINTDQRPADRAALETTLGDRFDITLKLSCHRTEQELLKSLTEFATDSLTPKEYLLVAYNGERFRSGFDLPFLRTRYTLQDAAWPFIDVSYADLMPIFQHRFNTQLDDEPAADLEGVYETIVGNELTAVDPFEDSNQAVEAFEDGAFEALLRHNIADILRTNALAAVGEQYCGKSEFDVKSLTPTVSDSTVFRSSAHESVRHIF</sequence>
<protein>
    <submittedName>
        <fullName evidence="1">Uncharacterized protein</fullName>
    </submittedName>
</protein>
<dbReference type="GO" id="GO:0003676">
    <property type="term" value="F:nucleic acid binding"/>
    <property type="evidence" value="ECO:0007669"/>
    <property type="project" value="InterPro"/>
</dbReference>
<dbReference type="AlphaFoldDB" id="A0A9R1CUM3"/>
<accession>A0A9R1CUM3</accession>
<keyword evidence="2" id="KW-1185">Reference proteome</keyword>
<name>A0A9R1CUM3_9EURY</name>
<dbReference type="InterPro" id="IPR012337">
    <property type="entry name" value="RNaseH-like_sf"/>
</dbReference>
<evidence type="ECO:0000313" key="1">
    <source>
        <dbReference type="EMBL" id="MCQ4334262.1"/>
    </source>
</evidence>
<dbReference type="InterPro" id="IPR036397">
    <property type="entry name" value="RNaseH_sf"/>
</dbReference>
<gene>
    <name evidence="1" type="ORF">KM295_12385</name>
</gene>
<dbReference type="Proteomes" id="UP001139494">
    <property type="component" value="Unassembled WGS sequence"/>
</dbReference>
<reference evidence="1" key="1">
    <citation type="journal article" date="2023" name="Front. Microbiol.">
        <title>Genomic-based phylogenetic and metabolic analyses of the genus Natronomonas, and description of Natronomonas aquatica sp. nov.</title>
        <authorList>
            <person name="Garcia-Roldan A."/>
            <person name="Duran-Viseras A."/>
            <person name="de la Haba R.R."/>
            <person name="Corral P."/>
            <person name="Sanchez-Porro C."/>
            <person name="Ventosa A."/>
        </authorList>
    </citation>
    <scope>NUCLEOTIDE SEQUENCE</scope>
    <source>
        <strain evidence="1">F2-12</strain>
    </source>
</reference>